<organism evidence="2 3">
    <name type="scientific">Secundilactobacillus collinoides</name>
    <name type="common">Lactobacillus collinoides</name>
    <dbReference type="NCBI Taxonomy" id="33960"/>
    <lineage>
        <taxon>Bacteria</taxon>
        <taxon>Bacillati</taxon>
        <taxon>Bacillota</taxon>
        <taxon>Bacilli</taxon>
        <taxon>Lactobacillales</taxon>
        <taxon>Lactobacillaceae</taxon>
        <taxon>Secundilactobacillus</taxon>
    </lineage>
</organism>
<reference evidence="2 3" key="1">
    <citation type="submission" date="2015-02" db="EMBL/GenBank/DDBJ databases">
        <title>Draft genome sequence of Lactobacillus collinoides CUPV2371 isolated from a natural cider, the first genome sequence of a strain of this species.</title>
        <authorList>
            <person name="Puertas A.I."/>
            <person name="Spano G."/>
            <person name="Capozzi V."/>
            <person name="Lamontanara A."/>
            <person name="Orru L."/>
            <person name="Duenas M.T."/>
        </authorList>
    </citation>
    <scope>NUCLEOTIDE SEQUENCE [LARGE SCALE GENOMIC DNA]</scope>
    <source>
        <strain evidence="2 3">237</strain>
    </source>
</reference>
<gene>
    <name evidence="2" type="ORF">TY91_13925</name>
</gene>
<sequence length="85" mass="9709">MTEKGWVCLFWSKCLRQEPSAFCSTFSLENMKVLCHGVFILSVAHSVKRTTIQKRPQNLKTKIQKAKNPKSQKAKKPKSQKAKST</sequence>
<feature type="compositionally biased region" description="Basic residues" evidence="1">
    <location>
        <begin position="62"/>
        <end position="85"/>
    </location>
</feature>
<evidence type="ECO:0000256" key="1">
    <source>
        <dbReference type="SAM" id="MobiDB-lite"/>
    </source>
</evidence>
<comment type="caution">
    <text evidence="2">The sequence shown here is derived from an EMBL/GenBank/DDBJ whole genome shotgun (WGS) entry which is preliminary data.</text>
</comment>
<evidence type="ECO:0000313" key="3">
    <source>
        <dbReference type="Proteomes" id="UP000076480"/>
    </source>
</evidence>
<dbReference type="PATRIC" id="fig|33960.6.peg.3521"/>
<dbReference type="AlphaFoldDB" id="A0A166G221"/>
<accession>A0A166G221</accession>
<keyword evidence="3" id="KW-1185">Reference proteome</keyword>
<name>A0A166G221_SECCO</name>
<evidence type="ECO:0000313" key="2">
    <source>
        <dbReference type="EMBL" id="KZL36478.1"/>
    </source>
</evidence>
<dbReference type="Proteomes" id="UP000076480">
    <property type="component" value="Unassembled WGS sequence"/>
</dbReference>
<dbReference type="EMBL" id="JYDC01000089">
    <property type="protein sequence ID" value="KZL36478.1"/>
    <property type="molecule type" value="Genomic_DNA"/>
</dbReference>
<feature type="region of interest" description="Disordered" evidence="1">
    <location>
        <begin position="52"/>
        <end position="85"/>
    </location>
</feature>
<protein>
    <submittedName>
        <fullName evidence="2">Uncharacterized protein</fullName>
    </submittedName>
</protein>
<proteinExistence type="predicted"/>